<feature type="compositionally biased region" description="Basic residues" evidence="1">
    <location>
        <begin position="57"/>
        <end position="89"/>
    </location>
</feature>
<feature type="region of interest" description="Disordered" evidence="1">
    <location>
        <begin position="1"/>
        <end position="124"/>
    </location>
</feature>
<dbReference type="EMBL" id="CADCVJ010000002">
    <property type="protein sequence ID" value="CAA9460994.1"/>
    <property type="molecule type" value="Genomic_DNA"/>
</dbReference>
<feature type="compositionally biased region" description="Basic and acidic residues" evidence="1">
    <location>
        <begin position="31"/>
        <end position="40"/>
    </location>
</feature>
<dbReference type="GO" id="GO:0004462">
    <property type="term" value="F:lactoylglutathione lyase activity"/>
    <property type="evidence" value="ECO:0007669"/>
    <property type="project" value="UniProtKB-EC"/>
</dbReference>
<evidence type="ECO:0000313" key="2">
    <source>
        <dbReference type="EMBL" id="CAA9460994.1"/>
    </source>
</evidence>
<feature type="non-terminal residue" evidence="2">
    <location>
        <position position="124"/>
    </location>
</feature>
<keyword evidence="2" id="KW-0456">Lyase</keyword>
<sequence length="124" mass="14055">AAHPHLLPDRRHRPVGRLLRDAGLRGAPPDAHPRRGDQRLHGPPRRRRPAGADVQLRRRLLRPGHGLQPHRPHRRGPRRHPRAARRRGHRPGEASLPGTRGRLPPVLRARPGRLPGRAHRTHAV</sequence>
<dbReference type="AlphaFoldDB" id="A0A6J4R5T9"/>
<organism evidence="2">
    <name type="scientific">uncultured Solirubrobacteraceae bacterium</name>
    <dbReference type="NCBI Taxonomy" id="1162706"/>
    <lineage>
        <taxon>Bacteria</taxon>
        <taxon>Bacillati</taxon>
        <taxon>Actinomycetota</taxon>
        <taxon>Thermoleophilia</taxon>
        <taxon>Solirubrobacterales</taxon>
        <taxon>Solirubrobacteraceae</taxon>
        <taxon>environmental samples</taxon>
    </lineage>
</organism>
<proteinExistence type="predicted"/>
<gene>
    <name evidence="2" type="ORF">AVDCRST_MAG38-8</name>
</gene>
<accession>A0A6J4R5T9</accession>
<reference evidence="2" key="1">
    <citation type="submission" date="2020-02" db="EMBL/GenBank/DDBJ databases">
        <authorList>
            <person name="Meier V. D."/>
        </authorList>
    </citation>
    <scope>NUCLEOTIDE SEQUENCE</scope>
    <source>
        <strain evidence="2">AVDCRST_MAG38</strain>
    </source>
</reference>
<dbReference type="EC" id="4.4.1.5" evidence="2"/>
<protein>
    <submittedName>
        <fullName evidence="2">Lactoylglutathione lyase</fullName>
        <ecNumber evidence="2">4.4.1.5</ecNumber>
    </submittedName>
</protein>
<evidence type="ECO:0000256" key="1">
    <source>
        <dbReference type="SAM" id="MobiDB-lite"/>
    </source>
</evidence>
<name>A0A6J4R5T9_9ACTN</name>
<feature type="non-terminal residue" evidence="2">
    <location>
        <position position="1"/>
    </location>
</feature>